<proteinExistence type="predicted"/>
<dbReference type="FunCoup" id="K1Y8C0">
    <property type="interactions" value="24"/>
</dbReference>
<sequence>MADSIEHLPGGFLPSLPSPSPSTVSTASPSNLPHPRRNPLKAGSSKEDALRRYVDRRLLVVGRRYAKKFLPLEAGDEVKGYEGFGEVAKDLGELIDVIWLSGTPSLQIPYLLNVALAVTSYITAFPFSPKATFVLLGKLDHVFSSLLKGEDCVSGEILPGFSGGMRAGLSLTHMVRCKGLVEATRVLVVEVMGRGGKIETEGEDEDEDDAETGAEWEMEAARVYEMTIMRLGDSLGEEFAVPGAGAGV</sequence>
<evidence type="ECO:0000313" key="2">
    <source>
        <dbReference type="EMBL" id="EKD21414.1"/>
    </source>
</evidence>
<evidence type="ECO:0000256" key="1">
    <source>
        <dbReference type="SAM" id="MobiDB-lite"/>
    </source>
</evidence>
<dbReference type="OMA" id="TTDMVRC"/>
<dbReference type="PANTHER" id="PTHR37781">
    <property type="entry name" value="TFIIH COMPLEX SUBUNIT"/>
    <property type="match status" value="1"/>
</dbReference>
<protein>
    <submittedName>
        <fullName evidence="2">Meiotic recombination protein DMC1</fullName>
    </submittedName>
</protein>
<keyword evidence="3" id="KW-1185">Reference proteome</keyword>
<dbReference type="InterPro" id="IPR031349">
    <property type="entry name" value="Tfb6"/>
</dbReference>
<dbReference type="AlphaFoldDB" id="K1Y8C0"/>
<dbReference type="HOGENOM" id="CLU_062681_0_0_1"/>
<reference evidence="2 3" key="1">
    <citation type="journal article" date="2012" name="BMC Genomics">
        <title>Sequencing the genome of Marssonina brunnea reveals fungus-poplar co-evolution.</title>
        <authorList>
            <person name="Zhu S."/>
            <person name="Cao Y.-Z."/>
            <person name="Jiang C."/>
            <person name="Tan B.-Y."/>
            <person name="Wang Z."/>
            <person name="Feng S."/>
            <person name="Zhang L."/>
            <person name="Su X.-H."/>
            <person name="Brejova B."/>
            <person name="Vinar T."/>
            <person name="Xu M."/>
            <person name="Wang M.-X."/>
            <person name="Zhang S.-G."/>
            <person name="Huang M.-R."/>
            <person name="Wu R."/>
            <person name="Zhou Y."/>
        </authorList>
    </citation>
    <scope>NUCLEOTIDE SEQUENCE [LARGE SCALE GENOMIC DNA]</scope>
    <source>
        <strain evidence="2 3">MB_m1</strain>
    </source>
</reference>
<feature type="region of interest" description="Disordered" evidence="1">
    <location>
        <begin position="1"/>
        <end position="47"/>
    </location>
</feature>
<dbReference type="EMBL" id="JH921428">
    <property type="protein sequence ID" value="EKD21414.1"/>
    <property type="molecule type" value="Genomic_DNA"/>
</dbReference>
<name>K1Y8C0_MARBU</name>
<dbReference type="GO" id="GO:0005675">
    <property type="term" value="C:transcription factor TFIIH holo complex"/>
    <property type="evidence" value="ECO:0007669"/>
    <property type="project" value="TreeGrafter"/>
</dbReference>
<feature type="compositionally biased region" description="Low complexity" evidence="1">
    <location>
        <begin position="21"/>
        <end position="30"/>
    </location>
</feature>
<evidence type="ECO:0000313" key="3">
    <source>
        <dbReference type="Proteomes" id="UP000006753"/>
    </source>
</evidence>
<gene>
    <name evidence="2" type="ORF">MBM_00527</name>
</gene>
<dbReference type="eggNOG" id="ENOG502QZN7">
    <property type="taxonomic scope" value="Eukaryota"/>
</dbReference>
<dbReference type="RefSeq" id="XP_007288416.1">
    <property type="nucleotide sequence ID" value="XM_007288354.1"/>
</dbReference>
<dbReference type="InParanoid" id="K1Y8C0"/>
<organism evidence="2 3">
    <name type="scientific">Marssonina brunnea f. sp. multigermtubi (strain MB_m1)</name>
    <name type="common">Marssonina leaf spot fungus</name>
    <dbReference type="NCBI Taxonomy" id="1072389"/>
    <lineage>
        <taxon>Eukaryota</taxon>
        <taxon>Fungi</taxon>
        <taxon>Dikarya</taxon>
        <taxon>Ascomycota</taxon>
        <taxon>Pezizomycotina</taxon>
        <taxon>Leotiomycetes</taxon>
        <taxon>Helotiales</taxon>
        <taxon>Drepanopezizaceae</taxon>
        <taxon>Drepanopeziza</taxon>
    </lineage>
</organism>
<dbReference type="KEGG" id="mbe:MBM_00527"/>
<dbReference type="PANTHER" id="PTHR37781:SF1">
    <property type="entry name" value="ADR380WP"/>
    <property type="match status" value="1"/>
</dbReference>
<dbReference type="Pfam" id="PF17110">
    <property type="entry name" value="TFB6"/>
    <property type="match status" value="1"/>
</dbReference>
<dbReference type="GeneID" id="18756462"/>
<dbReference type="OrthoDB" id="5420410at2759"/>
<accession>K1Y8C0</accession>
<dbReference type="Proteomes" id="UP000006753">
    <property type="component" value="Unassembled WGS sequence"/>
</dbReference>